<sequence>MFCIGICDDDEGLCGELEKMLYDYGKENKLQMNIDIWYQGESLCRFLRENKKILDVLFLDIELLTTNGIEVGRFIREEQENMETAIVYISANSSYAMDLFRVQPTDFLIKPLDKIKVGNVMNRIQKISEVRKGIFEYFGSGYYFKVLYKDILYFSSQNKKVHLVLKDGQKEFNGKLKEIAKKIPGNFIQIHQSYLINFDYIEECSYESVKMKNGDTIPISQPYRKSVRTQLAERVWRERE</sequence>
<feature type="domain" description="HTH LytTR-type" evidence="9">
    <location>
        <begin position="135"/>
        <end position="233"/>
    </location>
</feature>
<evidence type="ECO:0000313" key="15">
    <source>
        <dbReference type="Proteomes" id="UP000477285"/>
    </source>
</evidence>
<dbReference type="Pfam" id="PF00072">
    <property type="entry name" value="Response_reg"/>
    <property type="match status" value="1"/>
</dbReference>
<dbReference type="InterPro" id="IPR046947">
    <property type="entry name" value="LytR-like"/>
</dbReference>
<dbReference type="PROSITE" id="PS50110">
    <property type="entry name" value="RESPONSE_REGULATORY"/>
    <property type="match status" value="1"/>
</dbReference>
<evidence type="ECO:0000256" key="7">
    <source>
        <dbReference type="PROSITE-ProRule" id="PRU00169"/>
    </source>
</evidence>
<dbReference type="Proteomes" id="UP000095431">
    <property type="component" value="Unassembled WGS sequence"/>
</dbReference>
<keyword evidence="14" id="KW-1185">Reference proteome</keyword>
<keyword evidence="4" id="KW-0010">Activator</keyword>
<dbReference type="AlphaFoldDB" id="A0A174DK81"/>
<keyword evidence="3" id="KW-0902">Two-component regulatory system</keyword>
<dbReference type="EMBL" id="CYZN01000014">
    <property type="protein sequence ID" value="CUO25981.1"/>
    <property type="molecule type" value="Genomic_DNA"/>
</dbReference>
<comment type="function">
    <text evidence="5">May play the central regulatory role in sporulation. It may be an element of the effector pathway responsible for the activation of sporulation genes in response to nutritional stress. Spo0A may act in concert with spo0H (a sigma factor) to control the expression of some genes that are critical to the sporulation process.</text>
</comment>
<comment type="function">
    <text evidence="6">Required for high-level post-exponential phase expression of a series of secreted proteins.</text>
</comment>
<evidence type="ECO:0000256" key="1">
    <source>
        <dbReference type="ARBA" id="ARBA00018672"/>
    </source>
</evidence>
<evidence type="ECO:0000313" key="14">
    <source>
        <dbReference type="Proteomes" id="UP000366766"/>
    </source>
</evidence>
<accession>A0A174DK81</accession>
<dbReference type="PANTHER" id="PTHR37299:SF3">
    <property type="entry name" value="STAGE 0 SPORULATION PROTEIN A HOMOLOG"/>
    <property type="match status" value="1"/>
</dbReference>
<dbReference type="Proteomes" id="UP000366766">
    <property type="component" value="Unassembled WGS sequence"/>
</dbReference>
<dbReference type="InterPro" id="IPR011006">
    <property type="entry name" value="CheY-like_superfamily"/>
</dbReference>
<reference evidence="12 14" key="3">
    <citation type="submission" date="2019-07" db="EMBL/GenBank/DDBJ databases">
        <authorList>
            <person name="Chang H.-W."/>
            <person name="Raman A."/>
            <person name="Venkatesh S."/>
            <person name="Gehrig J."/>
        </authorList>
    </citation>
    <scope>NUCLEOTIDE SEQUENCE [LARGE SCALE GENOMIC DNA]</scope>
    <source>
        <strain evidence="12">Blautia_wexlerae_LFYP_14</strain>
    </source>
</reference>
<dbReference type="Pfam" id="PF04397">
    <property type="entry name" value="LytTR"/>
    <property type="match status" value="1"/>
</dbReference>
<proteinExistence type="predicted"/>
<evidence type="ECO:0000259" key="9">
    <source>
        <dbReference type="PROSITE" id="PS50930"/>
    </source>
</evidence>
<dbReference type="Proteomes" id="UP000477285">
    <property type="component" value="Unassembled WGS sequence"/>
</dbReference>
<dbReference type="SUPFAM" id="SSF52172">
    <property type="entry name" value="CheY-like"/>
    <property type="match status" value="1"/>
</dbReference>
<protein>
    <recommendedName>
        <fullName evidence="1">Stage 0 sporulation protein A homolog</fullName>
    </recommendedName>
</protein>
<name>A0A174DK81_9FIRM</name>
<dbReference type="EMBL" id="WWVQ01000029">
    <property type="protein sequence ID" value="MZL33928.1"/>
    <property type="molecule type" value="Genomic_DNA"/>
</dbReference>
<evidence type="ECO:0000256" key="6">
    <source>
        <dbReference type="ARBA" id="ARBA00037164"/>
    </source>
</evidence>
<evidence type="ECO:0000313" key="10">
    <source>
        <dbReference type="EMBL" id="CUO25981.1"/>
    </source>
</evidence>
<dbReference type="SMART" id="SM00850">
    <property type="entry name" value="LytTR"/>
    <property type="match status" value="1"/>
</dbReference>
<gene>
    <name evidence="10" type="primary">yehT_1</name>
    <name evidence="12" type="synonym">yehT_2</name>
    <name evidence="12" type="ORF">BWLFYP14_01537</name>
    <name evidence="10" type="ORF">ERS852478_02291</name>
    <name evidence="11" type="ORF">GT728_12135</name>
</gene>
<dbReference type="PROSITE" id="PS50930">
    <property type="entry name" value="HTH_LYTTR"/>
    <property type="match status" value="1"/>
</dbReference>
<dbReference type="Gene3D" id="2.40.50.1020">
    <property type="entry name" value="LytTr DNA-binding domain"/>
    <property type="match status" value="1"/>
</dbReference>
<evidence type="ECO:0000256" key="3">
    <source>
        <dbReference type="ARBA" id="ARBA00023012"/>
    </source>
</evidence>
<reference evidence="10 13" key="1">
    <citation type="submission" date="2015-09" db="EMBL/GenBank/DDBJ databases">
        <authorList>
            <consortium name="Pathogen Informatics"/>
        </authorList>
    </citation>
    <scope>NUCLEOTIDE SEQUENCE [LARGE SCALE GENOMIC DNA]</scope>
    <source>
        <strain evidence="10 13">2789STDY5834863</strain>
    </source>
</reference>
<dbReference type="PANTHER" id="PTHR37299">
    <property type="entry name" value="TRANSCRIPTIONAL REGULATOR-RELATED"/>
    <property type="match status" value="1"/>
</dbReference>
<keyword evidence="7" id="KW-0597">Phosphoprotein</keyword>
<dbReference type="InterPro" id="IPR001789">
    <property type="entry name" value="Sig_transdc_resp-reg_receiver"/>
</dbReference>
<dbReference type="SMART" id="SM00448">
    <property type="entry name" value="REC"/>
    <property type="match status" value="1"/>
</dbReference>
<evidence type="ECO:0000256" key="4">
    <source>
        <dbReference type="ARBA" id="ARBA00023159"/>
    </source>
</evidence>
<evidence type="ECO:0000259" key="8">
    <source>
        <dbReference type="PROSITE" id="PS50110"/>
    </source>
</evidence>
<evidence type="ECO:0000256" key="5">
    <source>
        <dbReference type="ARBA" id="ARBA00024867"/>
    </source>
</evidence>
<dbReference type="RefSeq" id="WP_055200685.1">
    <property type="nucleotide sequence ID" value="NZ_BTHH01000015.1"/>
</dbReference>
<feature type="modified residue" description="4-aspartylphosphate" evidence="7">
    <location>
        <position position="60"/>
    </location>
</feature>
<dbReference type="eggNOG" id="COG3279">
    <property type="taxonomic scope" value="Bacteria"/>
</dbReference>
<dbReference type="InterPro" id="IPR007492">
    <property type="entry name" value="LytTR_DNA-bd_dom"/>
</dbReference>
<feature type="domain" description="Response regulatory" evidence="8">
    <location>
        <begin position="3"/>
        <end position="125"/>
    </location>
</feature>
<evidence type="ECO:0000313" key="11">
    <source>
        <dbReference type="EMBL" id="MZL33928.1"/>
    </source>
</evidence>
<reference evidence="11 15" key="2">
    <citation type="journal article" date="2019" name="Nat. Med.">
        <title>A library of human gut bacterial isolates paired with longitudinal multiomics data enables mechanistic microbiome research.</title>
        <authorList>
            <person name="Poyet M."/>
            <person name="Groussin M."/>
            <person name="Gibbons S.M."/>
            <person name="Avila-Pacheco J."/>
            <person name="Jiang X."/>
            <person name="Kearney S.M."/>
            <person name="Perrotta A.R."/>
            <person name="Berdy B."/>
            <person name="Zhao S."/>
            <person name="Lieberman T.D."/>
            <person name="Swanson P.K."/>
            <person name="Smith M."/>
            <person name="Roesemann S."/>
            <person name="Alexander J.E."/>
            <person name="Rich S.A."/>
            <person name="Livny J."/>
            <person name="Vlamakis H."/>
            <person name="Clish C."/>
            <person name="Bullock K."/>
            <person name="Deik A."/>
            <person name="Scott J."/>
            <person name="Pierce K.A."/>
            <person name="Xavier R.J."/>
            <person name="Alm E.J."/>
        </authorList>
    </citation>
    <scope>NUCLEOTIDE SEQUENCE [LARGE SCALE GENOMIC DNA]</scope>
    <source>
        <strain evidence="11 15">BIOML-A1</strain>
    </source>
</reference>
<evidence type="ECO:0000313" key="12">
    <source>
        <dbReference type="EMBL" id="VUX64683.1"/>
    </source>
</evidence>
<dbReference type="GO" id="GO:0003677">
    <property type="term" value="F:DNA binding"/>
    <property type="evidence" value="ECO:0007669"/>
    <property type="project" value="InterPro"/>
</dbReference>
<dbReference type="GO" id="GO:0000156">
    <property type="term" value="F:phosphorelay response regulator activity"/>
    <property type="evidence" value="ECO:0007669"/>
    <property type="project" value="InterPro"/>
</dbReference>
<evidence type="ECO:0000256" key="2">
    <source>
        <dbReference type="ARBA" id="ARBA00022490"/>
    </source>
</evidence>
<evidence type="ECO:0000313" key="13">
    <source>
        <dbReference type="Proteomes" id="UP000095431"/>
    </source>
</evidence>
<keyword evidence="2" id="KW-0963">Cytoplasm</keyword>
<organism evidence="10 13">
    <name type="scientific">Blautia wexlerae</name>
    <dbReference type="NCBI Taxonomy" id="418240"/>
    <lineage>
        <taxon>Bacteria</taxon>
        <taxon>Bacillati</taxon>
        <taxon>Bacillota</taxon>
        <taxon>Clostridia</taxon>
        <taxon>Lachnospirales</taxon>
        <taxon>Lachnospiraceae</taxon>
        <taxon>Blautia</taxon>
    </lineage>
</organism>
<dbReference type="Gene3D" id="3.40.50.2300">
    <property type="match status" value="1"/>
</dbReference>
<dbReference type="EMBL" id="CABHOF010000035">
    <property type="protein sequence ID" value="VUX64683.1"/>
    <property type="molecule type" value="Genomic_DNA"/>
</dbReference>